<evidence type="ECO:0000313" key="2">
    <source>
        <dbReference type="Proteomes" id="UP000190750"/>
    </source>
</evidence>
<dbReference type="Proteomes" id="UP000190750">
    <property type="component" value="Unassembled WGS sequence"/>
</dbReference>
<gene>
    <name evidence="1" type="ORF">RF819_16965</name>
</gene>
<reference evidence="1 2" key="1">
    <citation type="submission" date="2017-01" db="EMBL/GenBank/DDBJ databases">
        <title>Genome sequencing of Rhodoferax fermentans JCM 7819.</title>
        <authorList>
            <person name="Kim Y.J."/>
            <person name="Farh M.E.-A."/>
            <person name="Yang D.-C."/>
        </authorList>
    </citation>
    <scope>NUCLEOTIDE SEQUENCE [LARGE SCALE GENOMIC DNA]</scope>
    <source>
        <strain evidence="1 2">JCM 7819</strain>
    </source>
</reference>
<comment type="caution">
    <text evidence="1">The sequence shown here is derived from an EMBL/GenBank/DDBJ whole genome shotgun (WGS) entry which is preliminary data.</text>
</comment>
<evidence type="ECO:0000313" key="1">
    <source>
        <dbReference type="EMBL" id="OOV08184.1"/>
    </source>
</evidence>
<sequence>MSSSTPSGTKSAVKTTTKVAKQAAIKPAATTAAWQAATPGQEPSLRFFHSQALRTRTHAVLTAIEAKPDAPGHGEALADVVNDLIDAGMDYYFLRALKQAEVGFVAEQSARLGLSGAVRLLSSVSRKFIVRMGPQQLVVVAGHIRTLA</sequence>
<accession>A0A1T1AVQ4</accession>
<dbReference type="AlphaFoldDB" id="A0A1T1AVQ4"/>
<dbReference type="EMBL" id="MTJN01000002">
    <property type="protein sequence ID" value="OOV08184.1"/>
    <property type="molecule type" value="Genomic_DNA"/>
</dbReference>
<protein>
    <submittedName>
        <fullName evidence="1">Uncharacterized protein</fullName>
    </submittedName>
</protein>
<proteinExistence type="predicted"/>
<keyword evidence="2" id="KW-1185">Reference proteome</keyword>
<name>A0A1T1AVQ4_RHOFE</name>
<dbReference type="RefSeq" id="WP_078366054.1">
    <property type="nucleotide sequence ID" value="NZ_MTJN01000002.1"/>
</dbReference>
<dbReference type="OrthoDB" id="8907464at2"/>
<organism evidence="1 2">
    <name type="scientific">Rhodoferax fermentans</name>
    <dbReference type="NCBI Taxonomy" id="28066"/>
    <lineage>
        <taxon>Bacteria</taxon>
        <taxon>Pseudomonadati</taxon>
        <taxon>Pseudomonadota</taxon>
        <taxon>Betaproteobacteria</taxon>
        <taxon>Burkholderiales</taxon>
        <taxon>Comamonadaceae</taxon>
        <taxon>Rhodoferax</taxon>
    </lineage>
</organism>